<gene>
    <name evidence="6" type="ORF">OUZ56_021651</name>
</gene>
<evidence type="ECO:0000256" key="1">
    <source>
        <dbReference type="ARBA" id="ARBA00022723"/>
    </source>
</evidence>
<feature type="compositionally biased region" description="Polar residues" evidence="4">
    <location>
        <begin position="14"/>
        <end position="23"/>
    </location>
</feature>
<keyword evidence="2" id="KW-0863">Zinc-finger</keyword>
<dbReference type="EMBL" id="JAOYFB010000039">
    <property type="protein sequence ID" value="KAK4028647.1"/>
    <property type="molecule type" value="Genomic_DNA"/>
</dbReference>
<evidence type="ECO:0000313" key="7">
    <source>
        <dbReference type="Proteomes" id="UP001234178"/>
    </source>
</evidence>
<dbReference type="Pfam" id="PF00097">
    <property type="entry name" value="zf-C3HC4"/>
    <property type="match status" value="1"/>
</dbReference>
<dbReference type="Proteomes" id="UP001234178">
    <property type="component" value="Unassembled WGS sequence"/>
</dbReference>
<sequence length="119" mass="13726">MLHDGDMTKKDKSLSASSRNRRTSSYSMFSLNDRSYIINHWMSYISSFDNTRPAKFLACHHRYCSECGDNLLDDELFTIKCPLCRTVTNVSGGHANIDFHVRTDYDFMSLVEHEKLSSC</sequence>
<dbReference type="InterPro" id="IPR013083">
    <property type="entry name" value="Znf_RING/FYVE/PHD"/>
</dbReference>
<reference evidence="6 7" key="1">
    <citation type="journal article" date="2023" name="Nucleic Acids Res.">
        <title>The hologenome of Daphnia magna reveals possible DNA methylation and microbiome-mediated evolution of the host genome.</title>
        <authorList>
            <person name="Chaturvedi A."/>
            <person name="Li X."/>
            <person name="Dhandapani V."/>
            <person name="Marshall H."/>
            <person name="Kissane S."/>
            <person name="Cuenca-Cambronero M."/>
            <person name="Asole G."/>
            <person name="Calvet F."/>
            <person name="Ruiz-Romero M."/>
            <person name="Marangio P."/>
            <person name="Guigo R."/>
            <person name="Rago D."/>
            <person name="Mirbahai L."/>
            <person name="Eastwood N."/>
            <person name="Colbourne J.K."/>
            <person name="Zhou J."/>
            <person name="Mallon E."/>
            <person name="Orsini L."/>
        </authorList>
    </citation>
    <scope>NUCLEOTIDE SEQUENCE [LARGE SCALE GENOMIC DNA]</scope>
    <source>
        <strain evidence="6">LRV0_1</strain>
    </source>
</reference>
<feature type="region of interest" description="Disordered" evidence="4">
    <location>
        <begin position="1"/>
        <end position="23"/>
    </location>
</feature>
<evidence type="ECO:0000256" key="3">
    <source>
        <dbReference type="ARBA" id="ARBA00022833"/>
    </source>
</evidence>
<protein>
    <recommendedName>
        <fullName evidence="5">Zinc finger C3HC4 RING-type domain-containing protein</fullName>
    </recommendedName>
</protein>
<evidence type="ECO:0000256" key="2">
    <source>
        <dbReference type="ARBA" id="ARBA00022771"/>
    </source>
</evidence>
<accession>A0ABR0AU36</accession>
<keyword evidence="1" id="KW-0479">Metal-binding</keyword>
<feature type="domain" description="Zinc finger C3HC4 RING-type" evidence="5">
    <location>
        <begin position="52"/>
        <end position="84"/>
    </location>
</feature>
<comment type="caution">
    <text evidence="6">The sequence shown here is derived from an EMBL/GenBank/DDBJ whole genome shotgun (WGS) entry which is preliminary data.</text>
</comment>
<name>A0ABR0AU36_9CRUS</name>
<organism evidence="6 7">
    <name type="scientific">Daphnia magna</name>
    <dbReference type="NCBI Taxonomy" id="35525"/>
    <lineage>
        <taxon>Eukaryota</taxon>
        <taxon>Metazoa</taxon>
        <taxon>Ecdysozoa</taxon>
        <taxon>Arthropoda</taxon>
        <taxon>Crustacea</taxon>
        <taxon>Branchiopoda</taxon>
        <taxon>Diplostraca</taxon>
        <taxon>Cladocera</taxon>
        <taxon>Anomopoda</taxon>
        <taxon>Daphniidae</taxon>
        <taxon>Daphnia</taxon>
    </lineage>
</organism>
<evidence type="ECO:0000256" key="4">
    <source>
        <dbReference type="SAM" id="MobiDB-lite"/>
    </source>
</evidence>
<dbReference type="Gene3D" id="3.30.40.10">
    <property type="entry name" value="Zinc/RING finger domain, C3HC4 (zinc finger)"/>
    <property type="match status" value="1"/>
</dbReference>
<proteinExistence type="predicted"/>
<evidence type="ECO:0000313" key="6">
    <source>
        <dbReference type="EMBL" id="KAK4028647.1"/>
    </source>
</evidence>
<keyword evidence="7" id="KW-1185">Reference proteome</keyword>
<dbReference type="InterPro" id="IPR018957">
    <property type="entry name" value="Znf_C3HC4_RING-type"/>
</dbReference>
<evidence type="ECO:0000259" key="5">
    <source>
        <dbReference type="Pfam" id="PF00097"/>
    </source>
</evidence>
<dbReference type="SUPFAM" id="SSF57850">
    <property type="entry name" value="RING/U-box"/>
    <property type="match status" value="1"/>
</dbReference>
<feature type="compositionally biased region" description="Basic and acidic residues" evidence="4">
    <location>
        <begin position="1"/>
        <end position="13"/>
    </location>
</feature>
<keyword evidence="3" id="KW-0862">Zinc</keyword>